<name>A0A8C6ULZ0_9GOBI</name>
<dbReference type="PANTHER" id="PTHR12832">
    <property type="entry name" value="TESTIS-SPECIFIC PROTEIN PBS13 T-COMPLEX 11"/>
    <property type="match status" value="1"/>
</dbReference>
<keyword evidence="3" id="KW-1185">Reference proteome</keyword>
<dbReference type="Proteomes" id="UP000694523">
    <property type="component" value="Unplaced"/>
</dbReference>
<organism evidence="2 3">
    <name type="scientific">Neogobius melanostomus</name>
    <name type="common">round goby</name>
    <dbReference type="NCBI Taxonomy" id="47308"/>
    <lineage>
        <taxon>Eukaryota</taxon>
        <taxon>Metazoa</taxon>
        <taxon>Chordata</taxon>
        <taxon>Craniata</taxon>
        <taxon>Vertebrata</taxon>
        <taxon>Euteleostomi</taxon>
        <taxon>Actinopterygii</taxon>
        <taxon>Neopterygii</taxon>
        <taxon>Teleostei</taxon>
        <taxon>Neoteleostei</taxon>
        <taxon>Acanthomorphata</taxon>
        <taxon>Gobiaria</taxon>
        <taxon>Gobiiformes</taxon>
        <taxon>Gobioidei</taxon>
        <taxon>Gobiidae</taxon>
        <taxon>Benthophilinae</taxon>
        <taxon>Neogobiini</taxon>
        <taxon>Neogobius</taxon>
    </lineage>
</organism>
<reference evidence="2" key="2">
    <citation type="submission" date="2025-09" db="UniProtKB">
        <authorList>
            <consortium name="Ensembl"/>
        </authorList>
    </citation>
    <scope>IDENTIFICATION</scope>
</reference>
<dbReference type="InterPro" id="IPR008862">
    <property type="entry name" value="Tcp11"/>
</dbReference>
<accession>A0A8C6ULZ0</accession>
<comment type="similarity">
    <text evidence="1">Belongs to the TCP11 family.</text>
</comment>
<dbReference type="GO" id="GO:0007165">
    <property type="term" value="P:signal transduction"/>
    <property type="evidence" value="ECO:0007669"/>
    <property type="project" value="TreeGrafter"/>
</dbReference>
<dbReference type="PANTHER" id="PTHR12832:SF15">
    <property type="entry name" value="T-COMPLEX PROTEIN 11-LIKE PROTEIN 1"/>
    <property type="match status" value="1"/>
</dbReference>
<sequence>MPLELVIKTCKLGNLKKTAVQDEDSNDGPQWSSAANDKTVTKPLSLYVMFIHIACPPRFVSIEELMETAKGVTNMALAHEIVVNQDFEVKPTELPEGSLERRVKEIMRRAFWDCLESQLNEDPPSYDHAIKLLAEIKEILMSFLLPGHGRLQSRIEEVLDLPLIQQQAEKGALDIGLLSHFVVGMMGSLCAPCRDDNIKKLKEITDLVPLLKSIFSVLDLMKMDMANFALSSIRPHLMQQSVEYERAKFQEFLEKQPNALDYTEKWFEDTVKSIRESKADVCGASSEPPSSLALQVHNQAYLRLLRWDHAAEPFPETVQMDLIRFQEMQREVEHLVLLSSILLIVYTTTGEAISGLPGLMDKLKNTVDVMLADLHSPTFCAHEAFATIGEKLCVELRDCLSQHGFPPFSADDKATLLGQIIATTQPDNAVRKLIESRIESYLLASLEPSHHQTHPSLPGGLAPVSKELKELTVRFSRFVNFNKLVFSPFYQKILQKILHK</sequence>
<proteinExistence type="inferred from homology"/>
<protein>
    <submittedName>
        <fullName evidence="2">T-complex 11, testis-specific-like 1</fullName>
    </submittedName>
</protein>
<reference evidence="2" key="1">
    <citation type="submission" date="2025-08" db="UniProtKB">
        <authorList>
            <consortium name="Ensembl"/>
        </authorList>
    </citation>
    <scope>IDENTIFICATION</scope>
</reference>
<evidence type="ECO:0000256" key="1">
    <source>
        <dbReference type="ARBA" id="ARBA00010954"/>
    </source>
</evidence>
<evidence type="ECO:0000313" key="2">
    <source>
        <dbReference type="Ensembl" id="ENSNMLP00000038307.1"/>
    </source>
</evidence>
<dbReference type="Pfam" id="PF05794">
    <property type="entry name" value="Tcp11"/>
    <property type="match status" value="1"/>
</dbReference>
<dbReference type="AlphaFoldDB" id="A0A8C6ULZ0"/>
<dbReference type="Ensembl" id="ENSNMLT00000042648.1">
    <property type="protein sequence ID" value="ENSNMLP00000038307.1"/>
    <property type="gene ID" value="ENSNMLG00000023660.1"/>
</dbReference>
<evidence type="ECO:0000313" key="3">
    <source>
        <dbReference type="Proteomes" id="UP000694523"/>
    </source>
</evidence>